<feature type="region of interest" description="Disordered" evidence="1">
    <location>
        <begin position="82"/>
        <end position="110"/>
    </location>
</feature>
<evidence type="ECO:0000313" key="2">
    <source>
        <dbReference type="EMBL" id="PTB35818.1"/>
    </source>
</evidence>
<dbReference type="AlphaFoldDB" id="A0A2T3YTC0"/>
<reference evidence="2 3" key="1">
    <citation type="submission" date="2016-07" db="EMBL/GenBank/DDBJ databases">
        <title>Multiple horizontal gene transfer events from other fungi enriched the ability of initially mycotrophic Trichoderma (Ascomycota) to feed on dead plant biomass.</title>
        <authorList>
            <consortium name="DOE Joint Genome Institute"/>
            <person name="Aerts A."/>
            <person name="Atanasova L."/>
            <person name="Chenthamara K."/>
            <person name="Zhang J."/>
            <person name="Grujic M."/>
            <person name="Henrissat B."/>
            <person name="Kuo A."/>
            <person name="Salamov A."/>
            <person name="Lipzen A."/>
            <person name="Labutti K."/>
            <person name="Barry K."/>
            <person name="Miao Y."/>
            <person name="Rahimi M.J."/>
            <person name="Shen Q."/>
            <person name="Grigoriev I.V."/>
            <person name="Kubicek C.P."/>
            <person name="Druzhinina I.S."/>
        </authorList>
    </citation>
    <scope>NUCLEOTIDE SEQUENCE [LARGE SCALE GENOMIC DNA]</scope>
    <source>
        <strain evidence="2 3">CBS 433.97</strain>
    </source>
</reference>
<evidence type="ECO:0000313" key="3">
    <source>
        <dbReference type="Proteomes" id="UP000240493"/>
    </source>
</evidence>
<keyword evidence="3" id="KW-1185">Reference proteome</keyword>
<accession>A0A2T3YTC0</accession>
<sequence length="124" mass="14053">MLRCWLAGYGGAAKKPSPFLLWIVHVSAMTLSRAPDRDIRREKGGRNFISTPPEYGLETDSVSHHPVFISHSHFIFGKRSNASPLGRLSVGNDTAKEEEQKEDEEEEAVRHVDLLMRLPHECWS</sequence>
<gene>
    <name evidence="2" type="ORF">M441DRAFT_93606</name>
</gene>
<evidence type="ECO:0000256" key="1">
    <source>
        <dbReference type="SAM" id="MobiDB-lite"/>
    </source>
</evidence>
<dbReference type="Proteomes" id="UP000240493">
    <property type="component" value="Unassembled WGS sequence"/>
</dbReference>
<organism evidence="2 3">
    <name type="scientific">Trichoderma asperellum (strain ATCC 204424 / CBS 433.97 / NBRC 101777)</name>
    <dbReference type="NCBI Taxonomy" id="1042311"/>
    <lineage>
        <taxon>Eukaryota</taxon>
        <taxon>Fungi</taxon>
        <taxon>Dikarya</taxon>
        <taxon>Ascomycota</taxon>
        <taxon>Pezizomycotina</taxon>
        <taxon>Sordariomycetes</taxon>
        <taxon>Hypocreomycetidae</taxon>
        <taxon>Hypocreales</taxon>
        <taxon>Hypocreaceae</taxon>
        <taxon>Trichoderma</taxon>
    </lineage>
</organism>
<dbReference type="EMBL" id="KZ679273">
    <property type="protein sequence ID" value="PTB35818.1"/>
    <property type="molecule type" value="Genomic_DNA"/>
</dbReference>
<name>A0A2T3YTC0_TRIA4</name>
<proteinExistence type="predicted"/>
<protein>
    <submittedName>
        <fullName evidence="2">Uncharacterized protein</fullName>
    </submittedName>
</protein>